<dbReference type="Gene3D" id="3.10.450.40">
    <property type="match status" value="1"/>
</dbReference>
<proteinExistence type="predicted"/>
<dbReference type="EMBL" id="UOEJ01000179">
    <property type="protein sequence ID" value="VAW03960.1"/>
    <property type="molecule type" value="Genomic_DNA"/>
</dbReference>
<name>A0A3B0SHW5_9ZZZZ</name>
<evidence type="ECO:0000259" key="1">
    <source>
        <dbReference type="Pfam" id="PF13670"/>
    </source>
</evidence>
<sequence>MTIIPKTIAAVIMTCSLSISAQASDDECNAGPKSEWMPKETITHSLKAQGYKVRKVEVEDGCYEVYAMKDGRKYEIYVNPTTGTVVKTKEK</sequence>
<protein>
    <recommendedName>
        <fullName evidence="1">PepSY domain-containing protein</fullName>
    </recommendedName>
</protein>
<dbReference type="Pfam" id="PF13670">
    <property type="entry name" value="PepSY_2"/>
    <property type="match status" value="1"/>
</dbReference>
<accession>A0A3B0SHW5</accession>
<evidence type="ECO:0000313" key="2">
    <source>
        <dbReference type="EMBL" id="VAW03960.1"/>
    </source>
</evidence>
<gene>
    <name evidence="2" type="ORF">MNBD_ALPHA01-1323</name>
</gene>
<reference evidence="2" key="1">
    <citation type="submission" date="2018-06" db="EMBL/GenBank/DDBJ databases">
        <authorList>
            <person name="Zhirakovskaya E."/>
        </authorList>
    </citation>
    <scope>NUCLEOTIDE SEQUENCE</scope>
</reference>
<feature type="domain" description="PepSY" evidence="1">
    <location>
        <begin position="8"/>
        <end position="89"/>
    </location>
</feature>
<dbReference type="AlphaFoldDB" id="A0A3B0SHW5"/>
<dbReference type="InterPro" id="IPR025711">
    <property type="entry name" value="PepSY"/>
</dbReference>
<organism evidence="2">
    <name type="scientific">hydrothermal vent metagenome</name>
    <dbReference type="NCBI Taxonomy" id="652676"/>
    <lineage>
        <taxon>unclassified sequences</taxon>
        <taxon>metagenomes</taxon>
        <taxon>ecological metagenomes</taxon>
    </lineage>
</organism>